<dbReference type="Pfam" id="PF00291">
    <property type="entry name" value="PALP"/>
    <property type="match status" value="1"/>
</dbReference>
<evidence type="ECO:0000313" key="5">
    <source>
        <dbReference type="Proteomes" id="UP000824260"/>
    </source>
</evidence>
<dbReference type="SUPFAM" id="SSF53686">
    <property type="entry name" value="Tryptophan synthase beta subunit-like PLP-dependent enzymes"/>
    <property type="match status" value="1"/>
</dbReference>
<name>A0A9D0ZK84_9FIRM</name>
<dbReference type="InterPro" id="IPR010081">
    <property type="entry name" value="DiNH2opropionate_NH3_lyase"/>
</dbReference>
<dbReference type="PANTHER" id="PTHR42937:SF1">
    <property type="entry name" value="DIAMINOPROPIONATE AMMONIA-LYASE"/>
    <property type="match status" value="1"/>
</dbReference>
<gene>
    <name evidence="4" type="ORF">IAA52_01600</name>
</gene>
<dbReference type="InterPro" id="IPR001926">
    <property type="entry name" value="TrpB-like_PALP"/>
</dbReference>
<evidence type="ECO:0000256" key="1">
    <source>
        <dbReference type="ARBA" id="ARBA00001933"/>
    </source>
</evidence>
<sequence>MHGIEMFLCAPKSAPCPCAGAFSGAQALETRSFHRSFPQYAPTPLVALKALAARLGLERICVKDESFRFGLNAFKVLGGSYAIGRHIAALLGLEADKLSYAALTSAQSRRALGDAVFFTATDGNHGRGVAWTARELGCRAVVRMPRGTVDSRVRNIRALGAEVSVEDMNYDACVRLAAQQARETPGGVLVQDTAWEGYTQIPMWIMQGYLTMALEADEQMDAPPTHVFLQAGVGSMAAAVAAYFAGKYAQTPPKIIILEPSAANCFYRSAGRGQIEAVEGDMPTMMAGLACGEPSPIAWDILHALASAFLSCEDTVTEQGMRLLGRPLDGDPAITSGESGAVGTGALWEIMADAQAREALALDERSRVLLISTEGATDPVNYLRVMEEA</sequence>
<dbReference type="EC" id="4.3.1.15" evidence="4"/>
<dbReference type="Proteomes" id="UP000824260">
    <property type="component" value="Unassembled WGS sequence"/>
</dbReference>
<organism evidence="4 5">
    <name type="scientific">Candidatus Pullichristensenella stercorigallinarum</name>
    <dbReference type="NCBI Taxonomy" id="2840909"/>
    <lineage>
        <taxon>Bacteria</taxon>
        <taxon>Bacillati</taxon>
        <taxon>Bacillota</taxon>
        <taxon>Clostridia</taxon>
        <taxon>Candidatus Pullichristensenella</taxon>
    </lineage>
</organism>
<keyword evidence="4" id="KW-0456">Lyase</keyword>
<dbReference type="CDD" id="cd00640">
    <property type="entry name" value="Trp-synth-beta_II"/>
    <property type="match status" value="1"/>
</dbReference>
<dbReference type="NCBIfam" id="NF006058">
    <property type="entry name" value="PRK08206.1"/>
    <property type="match status" value="1"/>
</dbReference>
<dbReference type="AlphaFoldDB" id="A0A9D0ZK84"/>
<evidence type="ECO:0000256" key="2">
    <source>
        <dbReference type="ARBA" id="ARBA00022898"/>
    </source>
</evidence>
<reference evidence="4" key="1">
    <citation type="submission" date="2020-10" db="EMBL/GenBank/DDBJ databases">
        <authorList>
            <person name="Gilroy R."/>
        </authorList>
    </citation>
    <scope>NUCLEOTIDE SEQUENCE</scope>
    <source>
        <strain evidence="4">ChiSjej6B24-2974</strain>
    </source>
</reference>
<keyword evidence="2" id="KW-0663">Pyridoxal phosphate</keyword>
<dbReference type="GO" id="GO:0030170">
    <property type="term" value="F:pyridoxal phosphate binding"/>
    <property type="evidence" value="ECO:0007669"/>
    <property type="project" value="InterPro"/>
</dbReference>
<dbReference type="NCBIfam" id="TIGR01747">
    <property type="entry name" value="diampropi_NH3ly"/>
    <property type="match status" value="1"/>
</dbReference>
<dbReference type="PANTHER" id="PTHR42937">
    <property type="match status" value="1"/>
</dbReference>
<evidence type="ECO:0000313" key="4">
    <source>
        <dbReference type="EMBL" id="HIQ81776.1"/>
    </source>
</evidence>
<accession>A0A9D0ZK84</accession>
<proteinExistence type="predicted"/>
<protein>
    <submittedName>
        <fullName evidence="4">Diaminopropionate ammonia-lyase</fullName>
        <ecNumber evidence="4">4.3.1.15</ecNumber>
    </submittedName>
</protein>
<reference evidence="4" key="2">
    <citation type="journal article" date="2021" name="PeerJ">
        <title>Extensive microbial diversity within the chicken gut microbiome revealed by metagenomics and culture.</title>
        <authorList>
            <person name="Gilroy R."/>
            <person name="Ravi A."/>
            <person name="Getino M."/>
            <person name="Pursley I."/>
            <person name="Horton D.L."/>
            <person name="Alikhan N.F."/>
            <person name="Baker D."/>
            <person name="Gharbi K."/>
            <person name="Hall N."/>
            <person name="Watson M."/>
            <person name="Adriaenssens E.M."/>
            <person name="Foster-Nyarko E."/>
            <person name="Jarju S."/>
            <person name="Secka A."/>
            <person name="Antonio M."/>
            <person name="Oren A."/>
            <person name="Chaudhuri R.R."/>
            <person name="La Ragione R."/>
            <person name="Hildebrand F."/>
            <person name="Pallen M.J."/>
        </authorList>
    </citation>
    <scope>NUCLEOTIDE SEQUENCE</scope>
    <source>
        <strain evidence="4">ChiSjej6B24-2974</strain>
    </source>
</reference>
<dbReference type="GO" id="GO:1901605">
    <property type="term" value="P:alpha-amino acid metabolic process"/>
    <property type="evidence" value="ECO:0007669"/>
    <property type="project" value="UniProtKB-ARBA"/>
</dbReference>
<dbReference type="GO" id="GO:0008838">
    <property type="term" value="F:diaminopropionate ammonia-lyase activity"/>
    <property type="evidence" value="ECO:0007669"/>
    <property type="project" value="UniProtKB-EC"/>
</dbReference>
<dbReference type="Gene3D" id="3.40.50.1100">
    <property type="match status" value="3"/>
</dbReference>
<dbReference type="EMBL" id="DVFZ01000016">
    <property type="protein sequence ID" value="HIQ81776.1"/>
    <property type="molecule type" value="Genomic_DNA"/>
</dbReference>
<dbReference type="InterPro" id="IPR036052">
    <property type="entry name" value="TrpB-like_PALP_sf"/>
</dbReference>
<comment type="caution">
    <text evidence="4">The sequence shown here is derived from an EMBL/GenBank/DDBJ whole genome shotgun (WGS) entry which is preliminary data.</text>
</comment>
<comment type="cofactor">
    <cofactor evidence="1">
        <name>pyridoxal 5'-phosphate</name>
        <dbReference type="ChEBI" id="CHEBI:597326"/>
    </cofactor>
</comment>
<evidence type="ECO:0000259" key="3">
    <source>
        <dbReference type="Pfam" id="PF00291"/>
    </source>
</evidence>
<feature type="domain" description="Tryptophan synthase beta chain-like PALP" evidence="3">
    <location>
        <begin position="39"/>
        <end position="373"/>
    </location>
</feature>